<feature type="transmembrane region" description="Helical" evidence="1">
    <location>
        <begin position="6"/>
        <end position="26"/>
    </location>
</feature>
<dbReference type="AlphaFoldDB" id="A0A0C9RD34"/>
<keyword evidence="1" id="KW-0812">Transmembrane</keyword>
<proteinExistence type="predicted"/>
<dbReference type="InterPro" id="IPR008929">
    <property type="entry name" value="Chondroitin_lyas"/>
</dbReference>
<evidence type="ECO:0000256" key="1">
    <source>
        <dbReference type="SAM" id="Phobius"/>
    </source>
</evidence>
<gene>
    <name evidence="2" type="primary">anc-1</name>
    <name evidence="2" type="ORF">g.56094</name>
</gene>
<reference evidence="2" key="1">
    <citation type="submission" date="2015-01" db="EMBL/GenBank/DDBJ databases">
        <title>Transcriptome Assembly of Fopius arisanus.</title>
        <authorList>
            <person name="Geib S."/>
        </authorList>
    </citation>
    <scope>NUCLEOTIDE SEQUENCE</scope>
</reference>
<sequence length="721" mass="84024">MMSTEMIVFLIIILCLIYIISYFIFFRKYVEIEDKQQPHKTTVDSPIQNPLKLNNLPKFTAIKDPNMMIIEKPNQDDDNDDVVMNDEPSPVINNRIDENTTITENDESIPINPEKSSLNQWNNVVTDTSTTTNKPTSVNQLGNNLNKSTNINQDVLNNSKGILVAFVNMEKHKALYDNTPFKHSGLLTKIKTTGTLDDTELCIYNTELNKWYENSKILRHVVHQISISMAVDLDNNQVYNKSILVFIMKFIRQFTKKYKKIERPWGEDDFGFIDMMYLLMIFMISPGIEDYKRETCANVIIHMVVRLGFLFGHSIQKGLIIYTSTPYIVAKLLINSKLTRNELKLLHKLLAFKYSKIPEKGFHYDSSFSIMDTFNNETPNNKCIKQRRELLIIAAKDLLSINKTPNFIDSIHKLNKILIHPTIKLGIFGINTFNMKNMKLNSNTVYNVEQNNYGLGVMPLSKVLRFFTKTYCFAIRGMMENIKYLPSSQLSEIGQTIPRNEFYTMQMRKPLNYHEQYFKYPEFGCIVWDNGANELQSKENIMIENPKSFVTMFNGIGVFYQSYNLYDHKDLKLTYYAEEIIILTDKPNNQIFDFTIKILNLSSTKDLNYYSFNNEKSNENQNDVLKIPCNGKAKTFKTKLKINENILEIIEDTHEIQTDPFKYPISINDQMSIEKYDVKNEGYALVDIHTKKPLVYFNCNSESIKNTNFTYDSKTNQWLYK</sequence>
<evidence type="ECO:0000313" key="2">
    <source>
        <dbReference type="EMBL" id="JAG74583.1"/>
    </source>
</evidence>
<name>A0A0C9RD34_9HYME</name>
<dbReference type="EMBL" id="GBYB01004816">
    <property type="protein sequence ID" value="JAG74583.1"/>
    <property type="molecule type" value="Transcribed_RNA"/>
</dbReference>
<keyword evidence="1" id="KW-1133">Transmembrane helix</keyword>
<protein>
    <submittedName>
        <fullName evidence="2">Anc-1 protein</fullName>
    </submittedName>
</protein>
<organism evidence="2">
    <name type="scientific">Fopius arisanus</name>
    <dbReference type="NCBI Taxonomy" id="64838"/>
    <lineage>
        <taxon>Eukaryota</taxon>
        <taxon>Metazoa</taxon>
        <taxon>Ecdysozoa</taxon>
        <taxon>Arthropoda</taxon>
        <taxon>Hexapoda</taxon>
        <taxon>Insecta</taxon>
        <taxon>Pterygota</taxon>
        <taxon>Neoptera</taxon>
        <taxon>Endopterygota</taxon>
        <taxon>Hymenoptera</taxon>
        <taxon>Apocrita</taxon>
        <taxon>Ichneumonoidea</taxon>
        <taxon>Braconidae</taxon>
        <taxon>Opiinae</taxon>
        <taxon>Fopius</taxon>
    </lineage>
</organism>
<accession>A0A0C9RD34</accession>
<keyword evidence="1" id="KW-0472">Membrane</keyword>
<dbReference type="Gene3D" id="1.50.10.100">
    <property type="entry name" value="Chondroitin AC/alginate lyase"/>
    <property type="match status" value="1"/>
</dbReference>